<evidence type="ECO:0000313" key="3">
    <source>
        <dbReference type="Proteomes" id="UP000005239"/>
    </source>
</evidence>
<accession>A0A2A6CH26</accession>
<reference evidence="2" key="2">
    <citation type="submission" date="2022-06" db="UniProtKB">
        <authorList>
            <consortium name="EnsemblMetazoa"/>
        </authorList>
    </citation>
    <scope>IDENTIFICATION</scope>
    <source>
        <strain evidence="2">PS312</strain>
    </source>
</reference>
<feature type="region of interest" description="Disordered" evidence="1">
    <location>
        <begin position="230"/>
        <end position="276"/>
    </location>
</feature>
<feature type="compositionally biased region" description="Acidic residues" evidence="1">
    <location>
        <begin position="101"/>
        <end position="114"/>
    </location>
</feature>
<dbReference type="EnsemblMetazoa" id="PPA27940.1">
    <property type="protein sequence ID" value="PPA27940.1"/>
    <property type="gene ID" value="WBGene00117494"/>
</dbReference>
<feature type="region of interest" description="Disordered" evidence="1">
    <location>
        <begin position="325"/>
        <end position="418"/>
    </location>
</feature>
<sequence>MTQPAGTPVVRFGDGIQLQQSGRAARLPATMNRQDAMANDTVRSPIPAKSEEEGFTTTPPCSPSPRSSKDLISEPSTPFSGPRPQPTREEMSVERSTSSTSDEDYVVDSSEEEEAMKSPHYSPRGHHDPPSPTPSPSPAVKMTKKEHNRSYYELNKERLRVENRWRAAARREKKREQLQPFVHVAAPLKGHIHPFHSHWAAYFGAQVFQPQEHPYGIPLVQQQQLPPLPAGAPAMRFRSASQQTPGGRASAEAANVQQQPPAAGRTPTQVQQTSARLPALRSLSSILRSIHSMQAQSNFHRAPPAQNQSLQDALNNTIDTSNALADAEDEGSVSTTPPCSPSSRSSRELSSEPPTPFHTRPPHGEGWEQGAVDKSSSSPIIEDDLIVTSDGEEAMNEPPPRSPRGPPSPTPPPRAKSFCRGMTRKQYFDAYYQKNKARINAKAKERRADGREVASSCGEK</sequence>
<organism evidence="2 3">
    <name type="scientific">Pristionchus pacificus</name>
    <name type="common">Parasitic nematode worm</name>
    <dbReference type="NCBI Taxonomy" id="54126"/>
    <lineage>
        <taxon>Eukaryota</taxon>
        <taxon>Metazoa</taxon>
        <taxon>Ecdysozoa</taxon>
        <taxon>Nematoda</taxon>
        <taxon>Chromadorea</taxon>
        <taxon>Rhabditida</taxon>
        <taxon>Rhabditina</taxon>
        <taxon>Diplogasteromorpha</taxon>
        <taxon>Diplogasteroidea</taxon>
        <taxon>Neodiplogasteridae</taxon>
        <taxon>Pristionchus</taxon>
    </lineage>
</organism>
<feature type="region of interest" description="Disordered" evidence="1">
    <location>
        <begin position="1"/>
        <end position="150"/>
    </location>
</feature>
<feature type="compositionally biased region" description="Pro residues" evidence="1">
    <location>
        <begin position="397"/>
        <end position="414"/>
    </location>
</feature>
<dbReference type="Proteomes" id="UP000005239">
    <property type="component" value="Unassembled WGS sequence"/>
</dbReference>
<name>A0A2A6CH26_PRIPA</name>
<feature type="compositionally biased region" description="Basic and acidic residues" evidence="1">
    <location>
        <begin position="442"/>
        <end position="460"/>
    </location>
</feature>
<gene>
    <name evidence="2" type="primary">WBGene00117494</name>
</gene>
<proteinExistence type="predicted"/>
<feature type="compositionally biased region" description="Acidic residues" evidence="1">
    <location>
        <begin position="381"/>
        <end position="395"/>
    </location>
</feature>
<keyword evidence="3" id="KW-1185">Reference proteome</keyword>
<evidence type="ECO:0000313" key="2">
    <source>
        <dbReference type="EnsemblMetazoa" id="PPA27940.1"/>
    </source>
</evidence>
<accession>A0A8R1YJE7</accession>
<evidence type="ECO:0000256" key="1">
    <source>
        <dbReference type="SAM" id="MobiDB-lite"/>
    </source>
</evidence>
<reference evidence="3" key="1">
    <citation type="journal article" date="2008" name="Nat. Genet.">
        <title>The Pristionchus pacificus genome provides a unique perspective on nematode lifestyle and parasitism.</title>
        <authorList>
            <person name="Dieterich C."/>
            <person name="Clifton S.W."/>
            <person name="Schuster L.N."/>
            <person name="Chinwalla A."/>
            <person name="Delehaunty K."/>
            <person name="Dinkelacker I."/>
            <person name="Fulton L."/>
            <person name="Fulton R."/>
            <person name="Godfrey J."/>
            <person name="Minx P."/>
            <person name="Mitreva M."/>
            <person name="Roeseler W."/>
            <person name="Tian H."/>
            <person name="Witte H."/>
            <person name="Yang S.P."/>
            <person name="Wilson R.K."/>
            <person name="Sommer R.J."/>
        </authorList>
    </citation>
    <scope>NUCLEOTIDE SEQUENCE [LARGE SCALE GENOMIC DNA]</scope>
    <source>
        <strain evidence="3">PS312</strain>
    </source>
</reference>
<protein>
    <submittedName>
        <fullName evidence="2">Uncharacterized protein</fullName>
    </submittedName>
</protein>
<dbReference type="AlphaFoldDB" id="A0A2A6CH26"/>
<feature type="compositionally biased region" description="Polar residues" evidence="1">
    <location>
        <begin position="255"/>
        <end position="273"/>
    </location>
</feature>
<feature type="region of interest" description="Disordered" evidence="1">
    <location>
        <begin position="441"/>
        <end position="460"/>
    </location>
</feature>
<feature type="compositionally biased region" description="Low complexity" evidence="1">
    <location>
        <begin position="332"/>
        <end position="344"/>
    </location>
</feature>